<dbReference type="EMBL" id="CP158587">
    <property type="protein sequence ID" value="XCA34967.1"/>
    <property type="molecule type" value="Genomic_DNA"/>
</dbReference>
<organism evidence="1">
    <name type="scientific">Wolbachia endosymbiont of Oeneis ivallda</name>
    <dbReference type="NCBI Taxonomy" id="3171168"/>
    <lineage>
        <taxon>Bacteria</taxon>
        <taxon>Pseudomonadati</taxon>
        <taxon>Pseudomonadota</taxon>
        <taxon>Alphaproteobacteria</taxon>
        <taxon>Rickettsiales</taxon>
        <taxon>Anaplasmataceae</taxon>
        <taxon>Wolbachieae</taxon>
        <taxon>Wolbachia</taxon>
    </lineage>
</organism>
<gene>
    <name evidence="1" type="ORF">ABS861_06410</name>
</gene>
<evidence type="ECO:0000313" key="1">
    <source>
        <dbReference type="EMBL" id="XCA34967.1"/>
    </source>
</evidence>
<sequence>MKLFEDTEKEYFGLGRKRRRMLFRKLDKAKNIVLKESKNVFLLEDYKKSGIPVLLNHETFGPIIGIFIVLDGDCEEQCELILIAHDCISKSSIEYSSVTTIYEGNLILFMHRNIERWFLEMEEKY</sequence>
<proteinExistence type="predicted"/>
<protein>
    <submittedName>
        <fullName evidence="1">Uncharacterized protein</fullName>
    </submittedName>
</protein>
<dbReference type="AlphaFoldDB" id="A0AAU7YP26"/>
<accession>A0AAU7YP26</accession>
<name>A0AAU7YP26_9RICK</name>
<reference evidence="1" key="1">
    <citation type="submission" date="2024-06" db="EMBL/GenBank/DDBJ databases">
        <title>Genome assembly of the Oeneis chryxus ivallda.</title>
        <authorList>
            <person name="MacDonald Z."/>
            <person name="Shaffer H.B."/>
            <person name="Gillespie T."/>
            <person name="Marimuthu M.P.A."/>
            <person name="Nguyen O."/>
            <person name="Fairbairn C.W."/>
            <person name="Seligmann W.E."/>
            <person name="Escalona M."/>
            <person name="Miller C."/>
            <person name="Toffelmier E."/>
        </authorList>
    </citation>
    <scope>NUCLEOTIDE SEQUENCE</scope>
    <source>
        <strain evidence="1">CCGP_102_HBS-TG_Oc004</strain>
    </source>
</reference>